<keyword evidence="8" id="KW-0029">Amino-acid transport</keyword>
<feature type="transmembrane region" description="Helical" evidence="13">
    <location>
        <begin position="98"/>
        <end position="115"/>
    </location>
</feature>
<evidence type="ECO:0000256" key="8">
    <source>
        <dbReference type="ARBA" id="ARBA00022970"/>
    </source>
</evidence>
<keyword evidence="4 13" id="KW-0812">Transmembrane</keyword>
<evidence type="ECO:0000259" key="14">
    <source>
        <dbReference type="PROSITE" id="PS50135"/>
    </source>
</evidence>
<keyword evidence="9 13" id="KW-1133">Transmembrane helix</keyword>
<dbReference type="InterPro" id="IPR011701">
    <property type="entry name" value="MFS"/>
</dbReference>
<dbReference type="EMBL" id="QKXF01000221">
    <property type="protein sequence ID" value="RQM14084.1"/>
    <property type="molecule type" value="Genomic_DNA"/>
</dbReference>
<feature type="transmembrane region" description="Helical" evidence="13">
    <location>
        <begin position="12"/>
        <end position="34"/>
    </location>
</feature>
<evidence type="ECO:0000256" key="1">
    <source>
        <dbReference type="ARBA" id="ARBA00004141"/>
    </source>
</evidence>
<evidence type="ECO:0000256" key="7">
    <source>
        <dbReference type="ARBA" id="ARBA00022833"/>
    </source>
</evidence>
<evidence type="ECO:0000313" key="16">
    <source>
        <dbReference type="EMBL" id="RQM14084.1"/>
    </source>
</evidence>
<gene>
    <name evidence="16" type="ORF">DD237_000253</name>
    <name evidence="15" type="ORF">DD238_000222</name>
</gene>
<organism evidence="15 17">
    <name type="scientific">Peronospora effusa</name>
    <dbReference type="NCBI Taxonomy" id="542832"/>
    <lineage>
        <taxon>Eukaryota</taxon>
        <taxon>Sar</taxon>
        <taxon>Stramenopiles</taxon>
        <taxon>Oomycota</taxon>
        <taxon>Peronosporomycetes</taxon>
        <taxon>Peronosporales</taxon>
        <taxon>Peronosporaceae</taxon>
        <taxon>Peronospora</taxon>
    </lineage>
</organism>
<feature type="transmembrane region" description="Helical" evidence="13">
    <location>
        <begin position="153"/>
        <end position="176"/>
    </location>
</feature>
<keyword evidence="7" id="KW-0862">Zinc</keyword>
<dbReference type="GO" id="GO:0022857">
    <property type="term" value="F:transmembrane transporter activity"/>
    <property type="evidence" value="ECO:0007669"/>
    <property type="project" value="InterPro"/>
</dbReference>
<feature type="transmembrane region" description="Helical" evidence="13">
    <location>
        <begin position="348"/>
        <end position="369"/>
    </location>
</feature>
<evidence type="ECO:0000256" key="2">
    <source>
        <dbReference type="ARBA" id="ARBA00006595"/>
    </source>
</evidence>
<keyword evidence="17" id="KW-1185">Reference proteome</keyword>
<evidence type="ECO:0000256" key="4">
    <source>
        <dbReference type="ARBA" id="ARBA00022692"/>
    </source>
</evidence>
<dbReference type="SUPFAM" id="SSF103473">
    <property type="entry name" value="MFS general substrate transporter"/>
    <property type="match status" value="1"/>
</dbReference>
<dbReference type="PROSITE" id="PS50135">
    <property type="entry name" value="ZF_ZZ_2"/>
    <property type="match status" value="1"/>
</dbReference>
<evidence type="ECO:0000313" key="18">
    <source>
        <dbReference type="Proteomes" id="UP000286097"/>
    </source>
</evidence>
<dbReference type="SMART" id="SM00291">
    <property type="entry name" value="ZnF_ZZ"/>
    <property type="match status" value="1"/>
</dbReference>
<evidence type="ECO:0000256" key="3">
    <source>
        <dbReference type="ARBA" id="ARBA00022448"/>
    </source>
</evidence>
<dbReference type="InterPro" id="IPR000433">
    <property type="entry name" value="Znf_ZZ"/>
</dbReference>
<dbReference type="Pfam" id="PF07690">
    <property type="entry name" value="MFS_1"/>
    <property type="match status" value="1"/>
</dbReference>
<sequence>MFMKSDSDCHSYRYYYVAFAIFQCFLGAGVIFGWTSLVPMLEKERIYHEFCKTEETICTEQNDRLQYAFTMAVSSSMWSNLLLGLVFDKFGPRVTKSVSLVALITGALCMGNAHYRCSISYRQSICSACTTRTILLTFLCEYSFRVNAEGHDLVLYGMVLVGFSGPGIQLSAIHMANLFPEATALVACFIVGGLQLSFLIFTLFNLAYMHLQLSMATVFEIYAGALFLSLIGTLLTEPDIPFDIVPSEEHELLSPMRLPSVFKEEEVSLLLSTPELHQYRKSHSLPTDEIFCDGDLHNRSFRTQVLSKPFLLIVLYFSILSLWCNFFLGSITSLLRWKGLPETEVVDLLGKLAFVLPGSIIFIPFVGYLLEKCGYTYSSLLCTIAALCFTVMLSSMSTVWIVAGFITYAFFRTIMFPLLFAYLGHRFGFQHYGALSGIAFGIGGIMGLLQTPIAAIGDFQIIGYIQDTTDSFCFWGVIVTMSLFSLPHVLRRSVPSDGSENAPAVRPSVISTDHLNAQLLQEAQHVEQHLFFGPQQSVFEGERQRVIHGERKIQKNNKRFWLMSDPLSMERDSTTSIIGFPTEPLTRVGGLGSKMSAATRFIGQKVAQMKFSPSHVNEDSFCDGCGMDPIVGNMYSCSKCVNYHLCEGCYQLGMHGFEESKLLVDVREDFALRKVMEVSKNKVPEEVFTVLLKTVCRGQVDKFNFLAKWITAVVLDQPVHTLEVRGIEIPHLDLETRGTLVQLLTPVLADRTDLEVCMEWFCPDADNMDLPGVQRRMETIRIWVATDKDQKSPFVTNESLKDEDTDSDMSPTSASGDVIGSPGPASPVSESPCATPPPSPRRKSTGATSMTSEDSPQNSPPRLDTLTLTDKSAEYSYVDDEDYMSDSVKSDIEPRKVDSLSPFSGHRSEGIHM</sequence>
<dbReference type="InterPro" id="IPR052599">
    <property type="entry name" value="SLC43A_AATransporter"/>
</dbReference>
<evidence type="ECO:0000256" key="11">
    <source>
        <dbReference type="PROSITE-ProRule" id="PRU00228"/>
    </source>
</evidence>
<feature type="compositionally biased region" description="Polar residues" evidence="12">
    <location>
        <begin position="845"/>
        <end position="857"/>
    </location>
</feature>
<feature type="transmembrane region" description="Helical" evidence="13">
    <location>
        <begin position="375"/>
        <end position="393"/>
    </location>
</feature>
<dbReference type="Gene3D" id="1.20.1250.20">
    <property type="entry name" value="MFS general substrate transporter like domains"/>
    <property type="match status" value="1"/>
</dbReference>
<evidence type="ECO:0000313" key="15">
    <source>
        <dbReference type="EMBL" id="RMX70406.1"/>
    </source>
</evidence>
<dbReference type="PANTHER" id="PTHR20772:SF2">
    <property type="entry name" value="PROTEIN FMP42"/>
    <property type="match status" value="1"/>
</dbReference>
<dbReference type="InterPro" id="IPR036259">
    <property type="entry name" value="MFS_trans_sf"/>
</dbReference>
<evidence type="ECO:0000256" key="6">
    <source>
        <dbReference type="ARBA" id="ARBA00022771"/>
    </source>
</evidence>
<dbReference type="CDD" id="cd02249">
    <property type="entry name" value="ZZ"/>
    <property type="match status" value="1"/>
</dbReference>
<feature type="compositionally biased region" description="Basic and acidic residues" evidence="12">
    <location>
        <begin position="888"/>
        <end position="898"/>
    </location>
</feature>
<comment type="similarity">
    <text evidence="2">Belongs to the SLC43A transporter (TC 2.A.1.44) family.</text>
</comment>
<dbReference type="VEuPathDB" id="FungiDB:DD237_000253"/>
<dbReference type="EMBL" id="QLLG01000002">
    <property type="protein sequence ID" value="RMX70406.1"/>
    <property type="molecule type" value="Genomic_DNA"/>
</dbReference>
<proteinExistence type="inferred from homology"/>
<dbReference type="GO" id="GO:0016020">
    <property type="term" value="C:membrane"/>
    <property type="evidence" value="ECO:0007669"/>
    <property type="project" value="UniProtKB-SubCell"/>
</dbReference>
<keyword evidence="6 11" id="KW-0863">Zinc-finger</keyword>
<keyword evidence="5" id="KW-0479">Metal-binding</keyword>
<evidence type="ECO:0000256" key="9">
    <source>
        <dbReference type="ARBA" id="ARBA00022989"/>
    </source>
</evidence>
<dbReference type="PANTHER" id="PTHR20772">
    <property type="entry name" value="PROTEIN FMP42"/>
    <property type="match status" value="1"/>
</dbReference>
<keyword evidence="3" id="KW-0813">Transport</keyword>
<feature type="domain" description="ZZ-type" evidence="14">
    <location>
        <begin position="617"/>
        <end position="669"/>
    </location>
</feature>
<name>A0A3M6VW50_9STRA</name>
<accession>A0A3M6VW50</accession>
<feature type="transmembrane region" description="Helical" evidence="13">
    <location>
        <begin position="182"/>
        <end position="204"/>
    </location>
</feature>
<keyword evidence="10 13" id="KW-0472">Membrane</keyword>
<feature type="transmembrane region" description="Helical" evidence="13">
    <location>
        <begin position="429"/>
        <end position="451"/>
    </location>
</feature>
<dbReference type="Gene3D" id="3.30.60.90">
    <property type="match status" value="1"/>
</dbReference>
<dbReference type="GO" id="GO:0008270">
    <property type="term" value="F:zinc ion binding"/>
    <property type="evidence" value="ECO:0007669"/>
    <property type="project" value="UniProtKB-KW"/>
</dbReference>
<dbReference type="GO" id="GO:0006865">
    <property type="term" value="P:amino acid transport"/>
    <property type="evidence" value="ECO:0007669"/>
    <property type="project" value="UniProtKB-KW"/>
</dbReference>
<evidence type="ECO:0000256" key="5">
    <source>
        <dbReference type="ARBA" id="ARBA00022723"/>
    </source>
</evidence>
<dbReference type="Pfam" id="PF00569">
    <property type="entry name" value="ZZ"/>
    <property type="match status" value="1"/>
</dbReference>
<evidence type="ECO:0000256" key="13">
    <source>
        <dbReference type="SAM" id="Phobius"/>
    </source>
</evidence>
<feature type="transmembrane region" description="Helical" evidence="13">
    <location>
        <begin position="310"/>
        <end position="328"/>
    </location>
</feature>
<dbReference type="Proteomes" id="UP000286097">
    <property type="component" value="Unassembled WGS sequence"/>
</dbReference>
<dbReference type="SUPFAM" id="SSF57850">
    <property type="entry name" value="RING/U-box"/>
    <property type="match status" value="1"/>
</dbReference>
<reference evidence="17 18" key="1">
    <citation type="submission" date="2018-06" db="EMBL/GenBank/DDBJ databases">
        <title>Comparative genomics of downy mildews reveals potential adaptations to biotrophy.</title>
        <authorList>
            <person name="Fletcher K."/>
            <person name="Klosterman S.J."/>
            <person name="Derevnina L."/>
            <person name="Martin F."/>
            <person name="Koike S."/>
            <person name="Reyes Chin-Wo S."/>
            <person name="Mou B."/>
            <person name="Michelmore R."/>
        </authorList>
    </citation>
    <scope>NUCLEOTIDE SEQUENCE [LARGE SCALE GENOMIC DNA]</scope>
    <source>
        <strain evidence="16 18">R13</strain>
        <strain evidence="15 17">R14</strain>
    </source>
</reference>
<dbReference type="AlphaFoldDB" id="A0A3M6VW50"/>
<evidence type="ECO:0000313" key="17">
    <source>
        <dbReference type="Proteomes" id="UP000282087"/>
    </source>
</evidence>
<feature type="transmembrane region" description="Helical" evidence="13">
    <location>
        <begin position="67"/>
        <end position="86"/>
    </location>
</feature>
<evidence type="ECO:0000256" key="12">
    <source>
        <dbReference type="SAM" id="MobiDB-lite"/>
    </source>
</evidence>
<protein>
    <recommendedName>
        <fullName evidence="14">ZZ-type domain-containing protein</fullName>
    </recommendedName>
</protein>
<comment type="caution">
    <text evidence="15">The sequence shown here is derived from an EMBL/GenBank/DDBJ whole genome shotgun (WGS) entry which is preliminary data.</text>
</comment>
<feature type="transmembrane region" description="Helical" evidence="13">
    <location>
        <begin position="400"/>
        <end position="423"/>
    </location>
</feature>
<dbReference type="Proteomes" id="UP000282087">
    <property type="component" value="Unassembled WGS sequence"/>
</dbReference>
<evidence type="ECO:0000256" key="10">
    <source>
        <dbReference type="ARBA" id="ARBA00023136"/>
    </source>
</evidence>
<dbReference type="InterPro" id="IPR043145">
    <property type="entry name" value="Znf_ZZ_sf"/>
</dbReference>
<comment type="subcellular location">
    <subcellularLocation>
        <location evidence="1">Membrane</location>
        <topology evidence="1">Multi-pass membrane protein</topology>
    </subcellularLocation>
</comment>
<feature type="region of interest" description="Disordered" evidence="12">
    <location>
        <begin position="794"/>
        <end position="913"/>
    </location>
</feature>